<protein>
    <submittedName>
        <fullName evidence="1">Uncharacterized protein</fullName>
    </submittedName>
</protein>
<dbReference type="EMBL" id="GBRH01262162">
    <property type="protein sequence ID" value="JAD35733.1"/>
    <property type="molecule type" value="Transcribed_RNA"/>
</dbReference>
<organism evidence="1">
    <name type="scientific">Arundo donax</name>
    <name type="common">Giant reed</name>
    <name type="synonym">Donax arundinaceus</name>
    <dbReference type="NCBI Taxonomy" id="35708"/>
    <lineage>
        <taxon>Eukaryota</taxon>
        <taxon>Viridiplantae</taxon>
        <taxon>Streptophyta</taxon>
        <taxon>Embryophyta</taxon>
        <taxon>Tracheophyta</taxon>
        <taxon>Spermatophyta</taxon>
        <taxon>Magnoliopsida</taxon>
        <taxon>Liliopsida</taxon>
        <taxon>Poales</taxon>
        <taxon>Poaceae</taxon>
        <taxon>PACMAD clade</taxon>
        <taxon>Arundinoideae</taxon>
        <taxon>Arundineae</taxon>
        <taxon>Arundo</taxon>
    </lineage>
</organism>
<sequence>MASPVALLISTNAGAPSLSFTLVLRLMSLYQCWLSSRGFAGARTTALSRTVTQ</sequence>
<dbReference type="AlphaFoldDB" id="A0A0A8ZDK4"/>
<reference evidence="1" key="1">
    <citation type="submission" date="2014-09" db="EMBL/GenBank/DDBJ databases">
        <authorList>
            <person name="Magalhaes I.L.F."/>
            <person name="Oliveira U."/>
            <person name="Santos F.R."/>
            <person name="Vidigal T.H.D.A."/>
            <person name="Brescovit A.D."/>
            <person name="Santos A.J."/>
        </authorList>
    </citation>
    <scope>NUCLEOTIDE SEQUENCE</scope>
    <source>
        <tissue evidence="1">Shoot tissue taken approximately 20 cm above the soil surface</tissue>
    </source>
</reference>
<proteinExistence type="predicted"/>
<accession>A0A0A8ZDK4</accession>
<evidence type="ECO:0000313" key="1">
    <source>
        <dbReference type="EMBL" id="JAD35733.1"/>
    </source>
</evidence>
<name>A0A0A8ZDK4_ARUDO</name>
<reference evidence="1" key="2">
    <citation type="journal article" date="2015" name="Data Brief">
        <title>Shoot transcriptome of the giant reed, Arundo donax.</title>
        <authorList>
            <person name="Barrero R.A."/>
            <person name="Guerrero F.D."/>
            <person name="Moolhuijzen P."/>
            <person name="Goolsby J.A."/>
            <person name="Tidwell J."/>
            <person name="Bellgard S.E."/>
            <person name="Bellgard M.I."/>
        </authorList>
    </citation>
    <scope>NUCLEOTIDE SEQUENCE</scope>
    <source>
        <tissue evidence="1">Shoot tissue taken approximately 20 cm above the soil surface</tissue>
    </source>
</reference>